<sequence>MFRMGMIALAIPALIAAGAGTAQASGDLYGAIAEHSDNGIHGASGFGVAVDYPTQEAANQAAIEACQQRNSRCTVVLSIQNECGAAVQGLIQGNILVNNEVRPIYWFGKGPTATAAQQSALDGANRILTNNPVMNAGSGQIVQAPTVLDTICTSNAG</sequence>
<dbReference type="EMBL" id="CP059399">
    <property type="protein sequence ID" value="QLY33047.1"/>
    <property type="molecule type" value="Genomic_DNA"/>
</dbReference>
<dbReference type="InterPro" id="IPR025240">
    <property type="entry name" value="DUF4189"/>
</dbReference>
<feature type="signal peptide" evidence="1">
    <location>
        <begin position="1"/>
        <end position="24"/>
    </location>
</feature>
<gene>
    <name evidence="3" type="ORF">H0264_13125</name>
</gene>
<feature type="domain" description="DUF4189" evidence="2">
    <location>
        <begin position="29"/>
        <end position="122"/>
    </location>
</feature>
<dbReference type="KEGG" id="nhu:H0264_13125"/>
<proteinExistence type="predicted"/>
<name>A0A7D6ZKR5_9NOCA</name>
<dbReference type="AlphaFoldDB" id="A0A7D6ZKR5"/>
<protein>
    <submittedName>
        <fullName evidence="3">DUF4189 domain-containing protein</fullName>
    </submittedName>
</protein>
<keyword evidence="4" id="KW-1185">Reference proteome</keyword>
<keyword evidence="1" id="KW-0732">Signal</keyword>
<evidence type="ECO:0000259" key="2">
    <source>
        <dbReference type="Pfam" id="PF13827"/>
    </source>
</evidence>
<dbReference type="Pfam" id="PF13827">
    <property type="entry name" value="DUF4189"/>
    <property type="match status" value="1"/>
</dbReference>
<evidence type="ECO:0000313" key="4">
    <source>
        <dbReference type="Proteomes" id="UP000515512"/>
    </source>
</evidence>
<feature type="chain" id="PRO_5027828780" evidence="1">
    <location>
        <begin position="25"/>
        <end position="157"/>
    </location>
</feature>
<reference evidence="3 4" key="1">
    <citation type="submission" date="2020-07" db="EMBL/GenBank/DDBJ databases">
        <authorList>
            <person name="Zhuang K."/>
            <person name="Ran Y."/>
        </authorList>
    </citation>
    <scope>NUCLEOTIDE SEQUENCE [LARGE SCALE GENOMIC DNA]</scope>
    <source>
        <strain evidence="3 4">WCH-YHL-001</strain>
    </source>
</reference>
<evidence type="ECO:0000256" key="1">
    <source>
        <dbReference type="SAM" id="SignalP"/>
    </source>
</evidence>
<accession>A0A7D6ZKR5</accession>
<organism evidence="3 4">
    <name type="scientific">Nocardia huaxiensis</name>
    <dbReference type="NCBI Taxonomy" id="2755382"/>
    <lineage>
        <taxon>Bacteria</taxon>
        <taxon>Bacillati</taxon>
        <taxon>Actinomycetota</taxon>
        <taxon>Actinomycetes</taxon>
        <taxon>Mycobacteriales</taxon>
        <taxon>Nocardiaceae</taxon>
        <taxon>Nocardia</taxon>
    </lineage>
</organism>
<dbReference type="RefSeq" id="WP_181584211.1">
    <property type="nucleotide sequence ID" value="NZ_CP059399.1"/>
</dbReference>
<dbReference type="Proteomes" id="UP000515512">
    <property type="component" value="Chromosome"/>
</dbReference>
<evidence type="ECO:0000313" key="3">
    <source>
        <dbReference type="EMBL" id="QLY33047.1"/>
    </source>
</evidence>